<feature type="region of interest" description="Disordered" evidence="1">
    <location>
        <begin position="1"/>
        <end position="20"/>
    </location>
</feature>
<keyword evidence="3" id="KW-1185">Reference proteome</keyword>
<dbReference type="EMBL" id="CP060696">
    <property type="protein sequence ID" value="QNO18990.1"/>
    <property type="molecule type" value="Genomic_DNA"/>
</dbReference>
<dbReference type="AlphaFoldDB" id="A0A7G9WJX8"/>
<protein>
    <submittedName>
        <fullName evidence="2">Uncharacterized protein</fullName>
    </submittedName>
</protein>
<gene>
    <name evidence="2" type="ORF">H6X83_05030</name>
</gene>
<sequence length="293" mass="32302">MDIVSTRQLPSEKPEDDTDRYIVRKGHADNESKANAACIAQRGENAPLNLGTDKMIMSVARGMGRKTFENPVQMAASIQGFEQWTIEKNIVPSFVSLALYLNISKNDLLSYARNTETFEVITLTDAETGEYVFSSVSQDKVDRFAETHYIVDDLPISKKDMLESSVSEEKSGSGNLTGNAKKRSTEENGKQESIITGSSMKVSLAIDKGIIKESYSTLTYQDVMAPTMGLLEQATLSKGYNMRNPALPIFMLKNKCGATMHYTDRQEVALEAPRTNMDMDDGEILAAAGNLPK</sequence>
<proteinExistence type="predicted"/>
<dbReference type="Proteomes" id="UP000516046">
    <property type="component" value="Chromosome"/>
</dbReference>
<dbReference type="RefSeq" id="WP_212508060.1">
    <property type="nucleotide sequence ID" value="NZ_CP060696.1"/>
</dbReference>
<feature type="region of interest" description="Disordered" evidence="1">
    <location>
        <begin position="162"/>
        <end position="194"/>
    </location>
</feature>
<reference evidence="2 3" key="1">
    <citation type="submission" date="2020-08" db="EMBL/GenBank/DDBJ databases">
        <authorList>
            <person name="Ren C."/>
            <person name="Gu Y."/>
            <person name="Xu Y."/>
        </authorList>
    </citation>
    <scope>NUCLEOTIDE SEQUENCE [LARGE SCALE GENOMIC DNA]</scope>
    <source>
        <strain evidence="2 3">LBM18003</strain>
    </source>
</reference>
<dbReference type="KEGG" id="caml:H6X83_05030"/>
<evidence type="ECO:0000313" key="2">
    <source>
        <dbReference type="EMBL" id="QNO18990.1"/>
    </source>
</evidence>
<name>A0A7G9WJX8_9FIRM</name>
<evidence type="ECO:0000256" key="1">
    <source>
        <dbReference type="SAM" id="MobiDB-lite"/>
    </source>
</evidence>
<organism evidence="2 3">
    <name type="scientific">Caproicibacterium amylolyticum</name>
    <dbReference type="NCBI Taxonomy" id="2766537"/>
    <lineage>
        <taxon>Bacteria</taxon>
        <taxon>Bacillati</taxon>
        <taxon>Bacillota</taxon>
        <taxon>Clostridia</taxon>
        <taxon>Eubacteriales</taxon>
        <taxon>Oscillospiraceae</taxon>
        <taxon>Caproicibacterium</taxon>
    </lineage>
</organism>
<accession>A0A7G9WJX8</accession>
<evidence type="ECO:0000313" key="3">
    <source>
        <dbReference type="Proteomes" id="UP000516046"/>
    </source>
</evidence>
<feature type="compositionally biased region" description="Basic and acidic residues" evidence="1">
    <location>
        <begin position="162"/>
        <end position="171"/>
    </location>
</feature>